<evidence type="ECO:0000313" key="1">
    <source>
        <dbReference type="EMBL" id="KAG8201041.1"/>
    </source>
</evidence>
<organism evidence="1 2">
    <name type="scientific">Oedothorax gibbosus</name>
    <dbReference type="NCBI Taxonomy" id="931172"/>
    <lineage>
        <taxon>Eukaryota</taxon>
        <taxon>Metazoa</taxon>
        <taxon>Ecdysozoa</taxon>
        <taxon>Arthropoda</taxon>
        <taxon>Chelicerata</taxon>
        <taxon>Arachnida</taxon>
        <taxon>Araneae</taxon>
        <taxon>Araneomorphae</taxon>
        <taxon>Entelegynae</taxon>
        <taxon>Araneoidea</taxon>
        <taxon>Linyphiidae</taxon>
        <taxon>Erigoninae</taxon>
        <taxon>Oedothorax</taxon>
    </lineage>
</organism>
<dbReference type="AlphaFoldDB" id="A0AAV6VZS0"/>
<protein>
    <submittedName>
        <fullName evidence="1">Uncharacterized protein</fullName>
    </submittedName>
</protein>
<dbReference type="EMBL" id="JAFNEN010000009">
    <property type="protein sequence ID" value="KAG8201041.1"/>
    <property type="molecule type" value="Genomic_DNA"/>
</dbReference>
<keyword evidence="2" id="KW-1185">Reference proteome</keyword>
<reference evidence="1 2" key="1">
    <citation type="journal article" date="2022" name="Nat. Ecol. Evol.">
        <title>A masculinizing supergene underlies an exaggerated male reproductive morph in a spider.</title>
        <authorList>
            <person name="Hendrickx F."/>
            <person name="De Corte Z."/>
            <person name="Sonet G."/>
            <person name="Van Belleghem S.M."/>
            <person name="Kostlbacher S."/>
            <person name="Vangestel C."/>
        </authorList>
    </citation>
    <scope>NUCLEOTIDE SEQUENCE [LARGE SCALE GENOMIC DNA]</scope>
    <source>
        <strain evidence="1">W744_W776</strain>
    </source>
</reference>
<dbReference type="Proteomes" id="UP000827092">
    <property type="component" value="Unassembled WGS sequence"/>
</dbReference>
<sequence>MSPAESDSRSRSSSLLWGARSPSFIIWFPFSKLIGYPFYGPPADNGSSQKPPIENEINKGKSRIFSSMGLWESVDRDGQKNKCQMENGGRLLSGRVLCERSSFLDGF</sequence>
<proteinExistence type="predicted"/>
<gene>
    <name evidence="1" type="ORF">JTE90_002716</name>
</gene>
<accession>A0AAV6VZS0</accession>
<comment type="caution">
    <text evidence="1">The sequence shown here is derived from an EMBL/GenBank/DDBJ whole genome shotgun (WGS) entry which is preliminary data.</text>
</comment>
<evidence type="ECO:0000313" key="2">
    <source>
        <dbReference type="Proteomes" id="UP000827092"/>
    </source>
</evidence>
<name>A0AAV6VZS0_9ARAC</name>